<organism evidence="8 9">
    <name type="scientific">Tenacibaculum todarodis</name>
    <dbReference type="NCBI Taxonomy" id="1850252"/>
    <lineage>
        <taxon>Bacteria</taxon>
        <taxon>Pseudomonadati</taxon>
        <taxon>Bacteroidota</taxon>
        <taxon>Flavobacteriia</taxon>
        <taxon>Flavobacteriales</taxon>
        <taxon>Flavobacteriaceae</taxon>
        <taxon>Tenacibaculum</taxon>
    </lineage>
</organism>
<reference evidence="8 9" key="1">
    <citation type="submission" date="2016-11" db="EMBL/GenBank/DDBJ databases">
        <title>Tenacibaculum sp. LPB0136, isolated from marine environment.</title>
        <authorList>
            <person name="Kim E."/>
            <person name="Yi H."/>
        </authorList>
    </citation>
    <scope>NUCLEOTIDE SEQUENCE [LARGE SCALE GENOMIC DNA]</scope>
    <source>
        <strain evidence="8 9">LPB0136</strain>
    </source>
</reference>
<evidence type="ECO:0000313" key="8">
    <source>
        <dbReference type="EMBL" id="APG64114.1"/>
    </source>
</evidence>
<evidence type="ECO:0000256" key="6">
    <source>
        <dbReference type="ARBA" id="ARBA00023316"/>
    </source>
</evidence>
<keyword evidence="5 7" id="KW-0456">Lyase</keyword>
<evidence type="ECO:0000256" key="7">
    <source>
        <dbReference type="HAMAP-Rule" id="MF_02065"/>
    </source>
</evidence>
<evidence type="ECO:0000256" key="2">
    <source>
        <dbReference type="ARBA" id="ARBA00022692"/>
    </source>
</evidence>
<dbReference type="CDD" id="cd08010">
    <property type="entry name" value="MltG_like"/>
    <property type="match status" value="1"/>
</dbReference>
<sequence>MNKKLLYGIIGFLLFAGIIGFNYYQKIFGNTITKETILFVSSKESLIDVKEKLAPFSKSPETFLWVSAKKNFSKPKPGRYVLKEGMSNNDIVNMLRIGNQAPIKIAFNNQDTVEKLAGRIAEQLETDSISLLNAFTDTSFLSKNNLSKKAAIQIYIPNSYEVYWNTSAEKFRDKMLREYKRFWNSNRLEKANKLGLTKDQVITLASIVQKETAQKSERPIVAGLYLNRLKGGWPLQADPTIIYCVKEIKGQDFVVKRVLTKDLELKSPYNTYKNTGLPPTLIAMPDVSAIDAVLNPAKHKYMYMCASVDKIGFHEFAKTLSQHNRNAAKYQRWINQRGIGR</sequence>
<evidence type="ECO:0000256" key="3">
    <source>
        <dbReference type="ARBA" id="ARBA00022989"/>
    </source>
</evidence>
<keyword evidence="4 7" id="KW-0472">Membrane</keyword>
<comment type="function">
    <text evidence="7">Functions as a peptidoglycan terminase that cleaves nascent peptidoglycan strands endolytically to terminate their elongation.</text>
</comment>
<evidence type="ECO:0000256" key="4">
    <source>
        <dbReference type="ARBA" id="ARBA00023136"/>
    </source>
</evidence>
<dbReference type="GO" id="GO:0009252">
    <property type="term" value="P:peptidoglycan biosynthetic process"/>
    <property type="evidence" value="ECO:0007669"/>
    <property type="project" value="UniProtKB-UniRule"/>
</dbReference>
<evidence type="ECO:0000256" key="1">
    <source>
        <dbReference type="ARBA" id="ARBA00022475"/>
    </source>
</evidence>
<keyword evidence="6 7" id="KW-0961">Cell wall biogenesis/degradation</keyword>
<dbReference type="PANTHER" id="PTHR30518">
    <property type="entry name" value="ENDOLYTIC MUREIN TRANSGLYCOSYLASE"/>
    <property type="match status" value="1"/>
</dbReference>
<feature type="transmembrane region" description="Helical" evidence="7">
    <location>
        <begin position="6"/>
        <end position="24"/>
    </location>
</feature>
<keyword evidence="9" id="KW-1185">Reference proteome</keyword>
<comment type="catalytic activity">
    <reaction evidence="7">
        <text>a peptidoglycan chain = a peptidoglycan chain with N-acetyl-1,6-anhydromuramyl-[peptide] at the reducing end + a peptidoglycan chain with N-acetylglucosamine at the non-reducing end.</text>
        <dbReference type="EC" id="4.2.2.29"/>
    </reaction>
</comment>
<dbReference type="EMBL" id="CP018155">
    <property type="protein sequence ID" value="APG64114.1"/>
    <property type="molecule type" value="Genomic_DNA"/>
</dbReference>
<protein>
    <recommendedName>
        <fullName evidence="7">Endolytic murein transglycosylase</fullName>
        <ecNumber evidence="7">4.2.2.29</ecNumber>
    </recommendedName>
    <alternativeName>
        <fullName evidence="7">Peptidoglycan lytic transglycosylase</fullName>
    </alternativeName>
    <alternativeName>
        <fullName evidence="7">Peptidoglycan polymerization terminase</fullName>
    </alternativeName>
</protein>
<accession>A0A1L3JG72</accession>
<comment type="similarity">
    <text evidence="7">Belongs to the transglycosylase MltG family.</text>
</comment>
<dbReference type="Gene3D" id="3.30.160.60">
    <property type="entry name" value="Classic Zinc Finger"/>
    <property type="match status" value="1"/>
</dbReference>
<dbReference type="HAMAP" id="MF_02065">
    <property type="entry name" value="MltG"/>
    <property type="match status" value="1"/>
</dbReference>
<proteinExistence type="inferred from homology"/>
<gene>
    <name evidence="7" type="primary">mltG</name>
    <name evidence="8" type="ORF">LPB136_01470</name>
</gene>
<dbReference type="GO" id="GO:0005886">
    <property type="term" value="C:plasma membrane"/>
    <property type="evidence" value="ECO:0007669"/>
    <property type="project" value="UniProtKB-SubCell"/>
</dbReference>
<keyword evidence="1 7" id="KW-1003">Cell membrane</keyword>
<feature type="site" description="Important for catalytic activity" evidence="7">
    <location>
        <position position="211"/>
    </location>
</feature>
<dbReference type="RefSeq" id="WP_072554438.1">
    <property type="nucleotide sequence ID" value="NZ_CP018155.1"/>
</dbReference>
<dbReference type="EC" id="4.2.2.29" evidence="7"/>
<evidence type="ECO:0000256" key="5">
    <source>
        <dbReference type="ARBA" id="ARBA00023239"/>
    </source>
</evidence>
<dbReference type="Pfam" id="PF02618">
    <property type="entry name" value="YceG"/>
    <property type="match status" value="1"/>
</dbReference>
<dbReference type="KEGG" id="ten:LPB136_01470"/>
<dbReference type="NCBIfam" id="TIGR00247">
    <property type="entry name" value="endolytic transglycosylase MltG"/>
    <property type="match status" value="1"/>
</dbReference>
<name>A0A1L3JG72_9FLAO</name>
<evidence type="ECO:0000313" key="9">
    <source>
        <dbReference type="Proteomes" id="UP000181898"/>
    </source>
</evidence>
<dbReference type="Proteomes" id="UP000181898">
    <property type="component" value="Chromosome"/>
</dbReference>
<comment type="subcellular location">
    <subcellularLocation>
        <location evidence="7">Cell membrane</location>
        <topology evidence="7">Single-pass membrane protein</topology>
    </subcellularLocation>
</comment>
<dbReference type="GO" id="GO:0071555">
    <property type="term" value="P:cell wall organization"/>
    <property type="evidence" value="ECO:0007669"/>
    <property type="project" value="UniProtKB-KW"/>
</dbReference>
<keyword evidence="2 7" id="KW-0812">Transmembrane</keyword>
<dbReference type="STRING" id="1850252.LPB136_01470"/>
<dbReference type="OrthoDB" id="9814591at2"/>
<keyword evidence="3 7" id="KW-1133">Transmembrane helix</keyword>
<dbReference type="InterPro" id="IPR003770">
    <property type="entry name" value="MLTG-like"/>
</dbReference>
<dbReference type="AlphaFoldDB" id="A0A1L3JG72"/>
<dbReference type="PANTHER" id="PTHR30518:SF2">
    <property type="entry name" value="ENDOLYTIC MUREIN TRANSGLYCOSYLASE"/>
    <property type="match status" value="1"/>
</dbReference>
<dbReference type="GO" id="GO:0008932">
    <property type="term" value="F:lytic endotransglycosylase activity"/>
    <property type="evidence" value="ECO:0007669"/>
    <property type="project" value="UniProtKB-UniRule"/>
</dbReference>